<dbReference type="AlphaFoldDB" id="A0A840NN39"/>
<name>A0A840NN39_9HYPH</name>
<feature type="transmembrane region" description="Helical" evidence="8">
    <location>
        <begin position="217"/>
        <end position="244"/>
    </location>
</feature>
<feature type="transmembrane region" description="Helical" evidence="8">
    <location>
        <begin position="23"/>
        <end position="42"/>
    </location>
</feature>
<dbReference type="InterPro" id="IPR004812">
    <property type="entry name" value="Efflux_drug-R_Bcr/CmlA"/>
</dbReference>
<sequence>MLYSIDEQTHSNTIREKIGYKEFVILMGALMAINSIAIDIMLPAMPDILNSLRAINKNDQHYIISSYLISYGITQIFFGPISDRYGRRKIILIGLAFYSFPAIICAFVSNFSLLLILRILQGIGGAAMRVLTVSIVRDVYNGRKMAEVMSIVMMIFLIAPMIGPATGQSILLLGHWQFIFVFMAIIGFGLMIWIQLRLPETLYTQRSLSFSSIKHNLWIVITNRITLCYTLASSIVLGCIFTAINTSQQTYEGIYRLGFWFPVAFAIGAAFQVVSSFFNSQLVGRLGMRRIAHSMLLLFCATSCIWFIGSISTGGSISFPLYMILYCILMFTCGGMMANFNTIALESVGEIAGTASSVSGFLQTSIATALSFFIAQQFNETTIPNSAGFFFLSLIAILLVLWAEHGRLFIQHNKPA</sequence>
<dbReference type="CDD" id="cd17320">
    <property type="entry name" value="MFS_MdfA_MDR_like"/>
    <property type="match status" value="1"/>
</dbReference>
<feature type="transmembrane region" description="Helical" evidence="8">
    <location>
        <begin position="291"/>
        <end position="309"/>
    </location>
</feature>
<dbReference type="GO" id="GO:0042910">
    <property type="term" value="F:xenobiotic transmembrane transporter activity"/>
    <property type="evidence" value="ECO:0007669"/>
    <property type="project" value="InterPro"/>
</dbReference>
<dbReference type="InterPro" id="IPR036259">
    <property type="entry name" value="MFS_trans_sf"/>
</dbReference>
<feature type="transmembrane region" description="Helical" evidence="8">
    <location>
        <begin position="352"/>
        <end position="375"/>
    </location>
</feature>
<keyword evidence="7 8" id="KW-0472">Membrane</keyword>
<reference evidence="10 11" key="1">
    <citation type="submission" date="2020-08" db="EMBL/GenBank/DDBJ databases">
        <title>Genomic Encyclopedia of Type Strains, Phase IV (KMG-IV): sequencing the most valuable type-strain genomes for metagenomic binning, comparative biology and taxonomic classification.</title>
        <authorList>
            <person name="Goeker M."/>
        </authorList>
    </citation>
    <scope>NUCLEOTIDE SEQUENCE [LARGE SCALE GENOMIC DNA]</scope>
    <source>
        <strain evidence="10 11">DSM 28538</strain>
    </source>
</reference>
<dbReference type="GO" id="GO:0005886">
    <property type="term" value="C:plasma membrane"/>
    <property type="evidence" value="ECO:0007669"/>
    <property type="project" value="UniProtKB-SubCell"/>
</dbReference>
<feature type="transmembrane region" description="Helical" evidence="8">
    <location>
        <begin position="90"/>
        <end position="109"/>
    </location>
</feature>
<evidence type="ECO:0000259" key="9">
    <source>
        <dbReference type="PROSITE" id="PS50850"/>
    </source>
</evidence>
<comment type="subcellular location">
    <subcellularLocation>
        <location evidence="8">Cell inner membrane</location>
        <topology evidence="8">Multi-pass membrane protein</topology>
    </subcellularLocation>
    <subcellularLocation>
        <location evidence="1">Cell membrane</location>
        <topology evidence="1">Multi-pass membrane protein</topology>
    </subcellularLocation>
</comment>
<dbReference type="Proteomes" id="UP000561417">
    <property type="component" value="Unassembled WGS sequence"/>
</dbReference>
<dbReference type="Gene3D" id="1.20.1720.10">
    <property type="entry name" value="Multidrug resistance protein D"/>
    <property type="match status" value="1"/>
</dbReference>
<dbReference type="GO" id="GO:1990961">
    <property type="term" value="P:xenobiotic detoxification by transmembrane export across the plasma membrane"/>
    <property type="evidence" value="ECO:0007669"/>
    <property type="project" value="InterPro"/>
</dbReference>
<feature type="transmembrane region" description="Helical" evidence="8">
    <location>
        <begin position="148"/>
        <end position="170"/>
    </location>
</feature>
<dbReference type="PANTHER" id="PTHR23502:SF132">
    <property type="entry name" value="POLYAMINE TRANSPORTER 2-RELATED"/>
    <property type="match status" value="1"/>
</dbReference>
<evidence type="ECO:0000256" key="6">
    <source>
        <dbReference type="ARBA" id="ARBA00022989"/>
    </source>
</evidence>
<comment type="caution">
    <text evidence="10">The sequence shown here is derived from an EMBL/GenBank/DDBJ whole genome shotgun (WGS) entry which is preliminary data.</text>
</comment>
<dbReference type="InterPro" id="IPR020846">
    <property type="entry name" value="MFS_dom"/>
</dbReference>
<evidence type="ECO:0000256" key="4">
    <source>
        <dbReference type="ARBA" id="ARBA00022475"/>
    </source>
</evidence>
<keyword evidence="11" id="KW-1185">Reference proteome</keyword>
<proteinExistence type="inferred from homology"/>
<feature type="transmembrane region" description="Helical" evidence="8">
    <location>
        <begin position="259"/>
        <end position="279"/>
    </location>
</feature>
<keyword evidence="8" id="KW-0997">Cell inner membrane</keyword>
<evidence type="ECO:0000256" key="5">
    <source>
        <dbReference type="ARBA" id="ARBA00022692"/>
    </source>
</evidence>
<organism evidence="10 11">
    <name type="scientific">Bartonella callosciuri</name>
    <dbReference type="NCBI Taxonomy" id="686223"/>
    <lineage>
        <taxon>Bacteria</taxon>
        <taxon>Pseudomonadati</taxon>
        <taxon>Pseudomonadota</taxon>
        <taxon>Alphaproteobacteria</taxon>
        <taxon>Hyphomicrobiales</taxon>
        <taxon>Bartonellaceae</taxon>
        <taxon>Bartonella</taxon>
    </lineage>
</organism>
<keyword evidence="3 8" id="KW-0813">Transport</keyword>
<dbReference type="Pfam" id="PF07690">
    <property type="entry name" value="MFS_1"/>
    <property type="match status" value="1"/>
</dbReference>
<comment type="similarity">
    <text evidence="2 8">Belongs to the major facilitator superfamily. Bcr/CmlA family.</text>
</comment>
<keyword evidence="5 8" id="KW-0812">Transmembrane</keyword>
<evidence type="ECO:0000313" key="11">
    <source>
        <dbReference type="Proteomes" id="UP000561417"/>
    </source>
</evidence>
<dbReference type="EMBL" id="JACHIM010000001">
    <property type="protein sequence ID" value="MBB5072974.1"/>
    <property type="molecule type" value="Genomic_DNA"/>
</dbReference>
<feature type="transmembrane region" description="Helical" evidence="8">
    <location>
        <begin position="62"/>
        <end position="78"/>
    </location>
</feature>
<dbReference type="PANTHER" id="PTHR23502">
    <property type="entry name" value="MAJOR FACILITATOR SUPERFAMILY"/>
    <property type="match status" value="1"/>
</dbReference>
<keyword evidence="6 8" id="KW-1133">Transmembrane helix</keyword>
<protein>
    <recommendedName>
        <fullName evidence="8">Bcr/CflA family efflux transporter</fullName>
    </recommendedName>
</protein>
<gene>
    <name evidence="10" type="ORF">HNQ69_000078</name>
</gene>
<dbReference type="NCBIfam" id="TIGR00710">
    <property type="entry name" value="efflux_Bcr_CflA"/>
    <property type="match status" value="1"/>
</dbReference>
<dbReference type="PROSITE" id="PS50850">
    <property type="entry name" value="MFS"/>
    <property type="match status" value="1"/>
</dbReference>
<keyword evidence="4" id="KW-1003">Cell membrane</keyword>
<feature type="transmembrane region" description="Helical" evidence="8">
    <location>
        <begin position="387"/>
        <end position="404"/>
    </location>
</feature>
<accession>A0A840NN39</accession>
<dbReference type="InterPro" id="IPR011701">
    <property type="entry name" value="MFS"/>
</dbReference>
<feature type="transmembrane region" description="Helical" evidence="8">
    <location>
        <begin position="321"/>
        <end position="340"/>
    </location>
</feature>
<feature type="domain" description="Major facilitator superfamily (MFS) profile" evidence="9">
    <location>
        <begin position="23"/>
        <end position="405"/>
    </location>
</feature>
<evidence type="ECO:0000256" key="7">
    <source>
        <dbReference type="ARBA" id="ARBA00023136"/>
    </source>
</evidence>
<evidence type="ECO:0000313" key="10">
    <source>
        <dbReference type="EMBL" id="MBB5072974.1"/>
    </source>
</evidence>
<feature type="transmembrane region" description="Helical" evidence="8">
    <location>
        <begin position="115"/>
        <end position="136"/>
    </location>
</feature>
<feature type="transmembrane region" description="Helical" evidence="8">
    <location>
        <begin position="176"/>
        <end position="196"/>
    </location>
</feature>
<dbReference type="RefSeq" id="WP_183228142.1">
    <property type="nucleotide sequence ID" value="NZ_JACHIM010000001.1"/>
</dbReference>
<evidence type="ECO:0000256" key="8">
    <source>
        <dbReference type="RuleBase" id="RU365088"/>
    </source>
</evidence>
<evidence type="ECO:0000256" key="2">
    <source>
        <dbReference type="ARBA" id="ARBA00006236"/>
    </source>
</evidence>
<dbReference type="SUPFAM" id="SSF103473">
    <property type="entry name" value="MFS general substrate transporter"/>
    <property type="match status" value="1"/>
</dbReference>
<evidence type="ECO:0000256" key="3">
    <source>
        <dbReference type="ARBA" id="ARBA00022448"/>
    </source>
</evidence>
<evidence type="ECO:0000256" key="1">
    <source>
        <dbReference type="ARBA" id="ARBA00004651"/>
    </source>
</evidence>